<dbReference type="CDD" id="cd09993">
    <property type="entry name" value="HDAC_classIV"/>
    <property type="match status" value="1"/>
</dbReference>
<dbReference type="InterPro" id="IPR037138">
    <property type="entry name" value="His_deacetylse_dom_sf"/>
</dbReference>
<protein>
    <submittedName>
        <fullName evidence="4">Acetoin utilization deacetylase AcuC</fullName>
    </submittedName>
</protein>
<dbReference type="STRING" id="1938817.SAMN06296008_11144"/>
<dbReference type="PANTHER" id="PTHR10625:SF19">
    <property type="entry name" value="HISTONE DEACETYLASE 12"/>
    <property type="match status" value="1"/>
</dbReference>
<keyword evidence="2" id="KW-0378">Hydrolase</keyword>
<dbReference type="Gene3D" id="3.40.800.20">
    <property type="entry name" value="Histone deacetylase domain"/>
    <property type="match status" value="1"/>
</dbReference>
<comment type="similarity">
    <text evidence="1">Belongs to the histone deacetylase family.</text>
</comment>
<dbReference type="EMBL" id="FWXJ01000011">
    <property type="protein sequence ID" value="SMC66891.1"/>
    <property type="molecule type" value="Genomic_DNA"/>
</dbReference>
<dbReference type="GO" id="GO:0040029">
    <property type="term" value="P:epigenetic regulation of gene expression"/>
    <property type="evidence" value="ECO:0007669"/>
    <property type="project" value="TreeGrafter"/>
</dbReference>
<dbReference type="InterPro" id="IPR023801">
    <property type="entry name" value="His_deacetylse_dom"/>
</dbReference>
<dbReference type="Pfam" id="PF00850">
    <property type="entry name" value="Hist_deacetyl"/>
    <property type="match status" value="1"/>
</dbReference>
<organism evidence="4 5">
    <name type="scientific">Polynucleobacter kasalickyi</name>
    <dbReference type="NCBI Taxonomy" id="1938817"/>
    <lineage>
        <taxon>Bacteria</taxon>
        <taxon>Pseudomonadati</taxon>
        <taxon>Pseudomonadota</taxon>
        <taxon>Betaproteobacteria</taxon>
        <taxon>Burkholderiales</taxon>
        <taxon>Burkholderiaceae</taxon>
        <taxon>Polynucleobacter</taxon>
    </lineage>
</organism>
<dbReference type="GO" id="GO:0004407">
    <property type="term" value="F:histone deacetylase activity"/>
    <property type="evidence" value="ECO:0007669"/>
    <property type="project" value="InterPro"/>
</dbReference>
<dbReference type="PRINTS" id="PR01270">
    <property type="entry name" value="HDASUPER"/>
</dbReference>
<dbReference type="RefSeq" id="WP_084284591.1">
    <property type="nucleotide sequence ID" value="NZ_FWXJ01000011.1"/>
</dbReference>
<dbReference type="GO" id="GO:0016787">
    <property type="term" value="F:hydrolase activity"/>
    <property type="evidence" value="ECO:0007669"/>
    <property type="project" value="UniProtKB-KW"/>
</dbReference>
<feature type="domain" description="Histone deacetylase" evidence="3">
    <location>
        <begin position="15"/>
        <end position="269"/>
    </location>
</feature>
<dbReference type="InterPro" id="IPR044150">
    <property type="entry name" value="HDAC_classIV"/>
</dbReference>
<evidence type="ECO:0000313" key="4">
    <source>
        <dbReference type="EMBL" id="SMC66891.1"/>
    </source>
</evidence>
<evidence type="ECO:0000259" key="3">
    <source>
        <dbReference type="Pfam" id="PF00850"/>
    </source>
</evidence>
<dbReference type="Proteomes" id="UP000192708">
    <property type="component" value="Unassembled WGS sequence"/>
</dbReference>
<dbReference type="InterPro" id="IPR023696">
    <property type="entry name" value="Ureohydrolase_dom_sf"/>
</dbReference>
<dbReference type="SUPFAM" id="SSF52768">
    <property type="entry name" value="Arginase/deacetylase"/>
    <property type="match status" value="1"/>
</dbReference>
<name>A0A1W2B2D6_9BURK</name>
<evidence type="ECO:0000256" key="1">
    <source>
        <dbReference type="ARBA" id="ARBA00005947"/>
    </source>
</evidence>
<keyword evidence="5" id="KW-1185">Reference proteome</keyword>
<reference evidence="4 5" key="1">
    <citation type="submission" date="2017-04" db="EMBL/GenBank/DDBJ databases">
        <authorList>
            <person name="Afonso C.L."/>
            <person name="Miller P.J."/>
            <person name="Scott M.A."/>
            <person name="Spackman E."/>
            <person name="Goraichik I."/>
            <person name="Dimitrov K.M."/>
            <person name="Suarez D.L."/>
            <person name="Swayne D.E."/>
        </authorList>
    </citation>
    <scope>NUCLEOTIDE SEQUENCE [LARGE SCALE GENOMIC DNA]</scope>
    <source>
        <strain evidence="4 5">VK13</strain>
    </source>
</reference>
<dbReference type="OrthoDB" id="9808367at2"/>
<sequence length="281" mass="30707">MEKYALLRKSVEDLSPIQMVEAPLASRDQIALAHDEHYIDAVFGGTLSDAQIREIGFPWSPEMVVRSARSAGATLAACQAAWYDGVSANLAGGTHHAYADKGSGFCVFNDAAIAARVMQKNLSDELGHALRVAIVDLDVHQGNGTASILKEDPSIFTFSMHGEKNFPFRKELSDLDIPLVDGCNDIFYLSELKRGLHQVKSFCPEFVIYLAGADPYAGDRLGRLNLSLEGLAQRDRLVFDWAKELSLPIAVAMAGGYGKEIRETVAIHTKTIELAIGNLWK</sequence>
<dbReference type="AlphaFoldDB" id="A0A1W2B2D6"/>
<evidence type="ECO:0000256" key="2">
    <source>
        <dbReference type="ARBA" id="ARBA00022801"/>
    </source>
</evidence>
<evidence type="ECO:0000313" key="5">
    <source>
        <dbReference type="Proteomes" id="UP000192708"/>
    </source>
</evidence>
<gene>
    <name evidence="4" type="ORF">SAMN06296008_11144</name>
</gene>
<dbReference type="InterPro" id="IPR000286">
    <property type="entry name" value="HDACs"/>
</dbReference>
<proteinExistence type="inferred from homology"/>
<dbReference type="PANTHER" id="PTHR10625">
    <property type="entry name" value="HISTONE DEACETYLASE HDAC1-RELATED"/>
    <property type="match status" value="1"/>
</dbReference>
<accession>A0A1W2B2D6</accession>